<evidence type="ECO:0000313" key="4">
    <source>
        <dbReference type="EMBL" id="PTX57290.1"/>
    </source>
</evidence>
<reference evidence="4 5" key="1">
    <citation type="submission" date="2018-04" db="EMBL/GenBank/DDBJ databases">
        <title>Genomic Encyclopedia of Archaeal and Bacterial Type Strains, Phase II (KMG-II): from individual species to whole genera.</title>
        <authorList>
            <person name="Goeker M."/>
        </authorList>
    </citation>
    <scope>NUCLEOTIDE SEQUENCE [LARGE SCALE GENOMIC DNA]</scope>
    <source>
        <strain evidence="4 5">DSM 100977</strain>
    </source>
</reference>
<sequence>MPQTVFVTGATGYVAKHVVLQLLDAGHTVIGSTRAPEREAELRAALGPHLQTPGTIDNLSVTALDLTRDDGWADAVSGADALIHTASPFPMSQPKDEEDLIRPAIDGTRRALTAARDAGVTRVVLTSSVVAIGQAVTPARGHFDETDWSDLTHPTASPYAKSKTLAEQAAWDFAGEHPELQLTTINPGLIIGPPLDAHFGTSIKIVERLLKGSDPMLPNMGFSVVDVRDVAKMHVDALTAPESVGKRLIAVADSIWFRDIAQTLVDAYPDRKIATRVAPDVVMRGLALFDKSIKSIVPELGRCPKFSTRLSREVLGMDFRDPETSIRETAAYLVDNGLV</sequence>
<dbReference type="AlphaFoldDB" id="A0A2T6BMI4"/>
<comment type="similarity">
    <text evidence="2">Belongs to the NAD(P)-dependent epimerase/dehydratase family. Dihydroflavonol-4-reductase subfamily.</text>
</comment>
<dbReference type="PANTHER" id="PTHR10366:SF564">
    <property type="entry name" value="STEROL-4-ALPHA-CARBOXYLATE 3-DEHYDROGENASE, DECARBOXYLATING"/>
    <property type="match status" value="1"/>
</dbReference>
<protein>
    <submittedName>
        <fullName evidence="4">Dihydroflavonol-4-reductase</fullName>
    </submittedName>
</protein>
<dbReference type="EMBL" id="QBKS01000001">
    <property type="protein sequence ID" value="PTX57290.1"/>
    <property type="molecule type" value="Genomic_DNA"/>
</dbReference>
<dbReference type="InterPro" id="IPR050425">
    <property type="entry name" value="NAD(P)_dehydrat-like"/>
</dbReference>
<dbReference type="SUPFAM" id="SSF51735">
    <property type="entry name" value="NAD(P)-binding Rossmann-fold domains"/>
    <property type="match status" value="1"/>
</dbReference>
<evidence type="ECO:0000256" key="2">
    <source>
        <dbReference type="ARBA" id="ARBA00023445"/>
    </source>
</evidence>
<evidence type="ECO:0000313" key="5">
    <source>
        <dbReference type="Proteomes" id="UP000243978"/>
    </source>
</evidence>
<proteinExistence type="inferred from homology"/>
<dbReference type="Gene3D" id="3.40.50.720">
    <property type="entry name" value="NAD(P)-binding Rossmann-like Domain"/>
    <property type="match status" value="1"/>
</dbReference>
<dbReference type="Pfam" id="PF01370">
    <property type="entry name" value="Epimerase"/>
    <property type="match status" value="1"/>
</dbReference>
<organism evidence="4 5">
    <name type="scientific">Litoreibacter ponti</name>
    <dbReference type="NCBI Taxonomy" id="1510457"/>
    <lineage>
        <taxon>Bacteria</taxon>
        <taxon>Pseudomonadati</taxon>
        <taxon>Pseudomonadota</taxon>
        <taxon>Alphaproteobacteria</taxon>
        <taxon>Rhodobacterales</taxon>
        <taxon>Roseobacteraceae</taxon>
        <taxon>Litoreibacter</taxon>
    </lineage>
</organism>
<dbReference type="GO" id="GO:0016616">
    <property type="term" value="F:oxidoreductase activity, acting on the CH-OH group of donors, NAD or NADP as acceptor"/>
    <property type="evidence" value="ECO:0007669"/>
    <property type="project" value="TreeGrafter"/>
</dbReference>
<gene>
    <name evidence="4" type="ORF">C8N43_1957</name>
</gene>
<dbReference type="RefSeq" id="WP_107845400.1">
    <property type="nucleotide sequence ID" value="NZ_QBKS01000001.1"/>
</dbReference>
<keyword evidence="1" id="KW-0560">Oxidoreductase</keyword>
<dbReference type="InterPro" id="IPR001509">
    <property type="entry name" value="Epimerase_deHydtase"/>
</dbReference>
<dbReference type="PANTHER" id="PTHR10366">
    <property type="entry name" value="NAD DEPENDENT EPIMERASE/DEHYDRATASE"/>
    <property type="match status" value="1"/>
</dbReference>
<dbReference type="InterPro" id="IPR036291">
    <property type="entry name" value="NAD(P)-bd_dom_sf"/>
</dbReference>
<keyword evidence="5" id="KW-1185">Reference proteome</keyword>
<dbReference type="CDD" id="cd05227">
    <property type="entry name" value="AR_SDR_e"/>
    <property type="match status" value="1"/>
</dbReference>
<name>A0A2T6BMI4_9RHOB</name>
<evidence type="ECO:0000259" key="3">
    <source>
        <dbReference type="Pfam" id="PF01370"/>
    </source>
</evidence>
<dbReference type="FunFam" id="3.40.50.720:FF:000336">
    <property type="entry name" value="Aldehyde reductase"/>
    <property type="match status" value="1"/>
</dbReference>
<feature type="domain" description="NAD-dependent epimerase/dehydratase" evidence="3">
    <location>
        <begin position="5"/>
        <end position="246"/>
    </location>
</feature>
<dbReference type="OrthoDB" id="9778052at2"/>
<accession>A0A2T6BMI4</accession>
<comment type="caution">
    <text evidence="4">The sequence shown here is derived from an EMBL/GenBank/DDBJ whole genome shotgun (WGS) entry which is preliminary data.</text>
</comment>
<dbReference type="Proteomes" id="UP000243978">
    <property type="component" value="Unassembled WGS sequence"/>
</dbReference>
<evidence type="ECO:0000256" key="1">
    <source>
        <dbReference type="ARBA" id="ARBA00023002"/>
    </source>
</evidence>